<feature type="region of interest" description="Disordered" evidence="1">
    <location>
        <begin position="1"/>
        <end position="20"/>
    </location>
</feature>
<reference evidence="2" key="1">
    <citation type="journal article" date="2019" name="Sci. Rep.">
        <title>Draft genome of Tanacetum cinerariifolium, the natural source of mosquito coil.</title>
        <authorList>
            <person name="Yamashiro T."/>
            <person name="Shiraishi A."/>
            <person name="Satake H."/>
            <person name="Nakayama K."/>
        </authorList>
    </citation>
    <scope>NUCLEOTIDE SEQUENCE</scope>
</reference>
<feature type="non-terminal residue" evidence="2">
    <location>
        <position position="1"/>
    </location>
</feature>
<protein>
    <submittedName>
        <fullName evidence="2">Uncharacterized protein</fullName>
    </submittedName>
</protein>
<dbReference type="EMBL" id="BKCJ011417909">
    <property type="protein sequence ID" value="GFD31831.1"/>
    <property type="molecule type" value="Genomic_DNA"/>
</dbReference>
<name>A0A699VEI2_TANCI</name>
<sequence>VMMMMIKVKDPPLDQTRGLRDREKRRSLNQLALHYKLPPGAPAGLQQGLNLDRRRQPKKPSTPDRDWNKTLPASPGSTQTWISELAKQTDSRSYFSELLDTHLDFSNFFMNRLRVDTLTPELLAGPTYE</sequence>
<accession>A0A699VEI2</accession>
<evidence type="ECO:0000256" key="1">
    <source>
        <dbReference type="SAM" id="MobiDB-lite"/>
    </source>
</evidence>
<feature type="compositionally biased region" description="Basic and acidic residues" evidence="1">
    <location>
        <begin position="7"/>
        <end position="20"/>
    </location>
</feature>
<gene>
    <name evidence="2" type="ORF">Tci_903800</name>
</gene>
<organism evidence="2">
    <name type="scientific">Tanacetum cinerariifolium</name>
    <name type="common">Dalmatian daisy</name>
    <name type="synonym">Chrysanthemum cinerariifolium</name>
    <dbReference type="NCBI Taxonomy" id="118510"/>
    <lineage>
        <taxon>Eukaryota</taxon>
        <taxon>Viridiplantae</taxon>
        <taxon>Streptophyta</taxon>
        <taxon>Embryophyta</taxon>
        <taxon>Tracheophyta</taxon>
        <taxon>Spermatophyta</taxon>
        <taxon>Magnoliopsida</taxon>
        <taxon>eudicotyledons</taxon>
        <taxon>Gunneridae</taxon>
        <taxon>Pentapetalae</taxon>
        <taxon>asterids</taxon>
        <taxon>campanulids</taxon>
        <taxon>Asterales</taxon>
        <taxon>Asteraceae</taxon>
        <taxon>Asteroideae</taxon>
        <taxon>Anthemideae</taxon>
        <taxon>Anthemidinae</taxon>
        <taxon>Tanacetum</taxon>
    </lineage>
</organism>
<feature type="non-terminal residue" evidence="2">
    <location>
        <position position="129"/>
    </location>
</feature>
<feature type="region of interest" description="Disordered" evidence="1">
    <location>
        <begin position="33"/>
        <end position="79"/>
    </location>
</feature>
<evidence type="ECO:0000313" key="2">
    <source>
        <dbReference type="EMBL" id="GFD31831.1"/>
    </source>
</evidence>
<dbReference type="AlphaFoldDB" id="A0A699VEI2"/>
<comment type="caution">
    <text evidence="2">The sequence shown here is derived from an EMBL/GenBank/DDBJ whole genome shotgun (WGS) entry which is preliminary data.</text>
</comment>
<proteinExistence type="predicted"/>